<dbReference type="RefSeq" id="WP_165630638.1">
    <property type="nucleotide sequence ID" value="NZ_CP121270.1"/>
</dbReference>
<reference evidence="1" key="1">
    <citation type="submission" date="2023-04" db="EMBL/GenBank/DDBJ databases">
        <title>Complete genome sequence of a phthalic acid esters degrading bacterial strain.</title>
        <authorList>
            <person name="Weng L."/>
            <person name="Jia Y."/>
            <person name="Ren L."/>
        </authorList>
    </citation>
    <scope>NUCLEOTIDE SEQUENCE</scope>
    <source>
        <strain evidence="1">RL-LY01</strain>
    </source>
</reference>
<name>A0AAX3T8I5_9ACTN</name>
<gene>
    <name evidence="1" type="ORF">P9A14_03085</name>
</gene>
<dbReference type="EMBL" id="CP121270">
    <property type="protein sequence ID" value="WFP25524.1"/>
    <property type="molecule type" value="Genomic_DNA"/>
</dbReference>
<evidence type="ECO:0000313" key="1">
    <source>
        <dbReference type="EMBL" id="WFP25524.1"/>
    </source>
</evidence>
<sequence>MSGDNAINIFPLALVRSAAVAVAVAGEWEQITALCRATRGLRTAD</sequence>
<proteinExistence type="predicted"/>
<dbReference type="Proteomes" id="UP001213504">
    <property type="component" value="Chromosome"/>
</dbReference>
<accession>A0AAX3T8I5</accession>
<organism evidence="1 2">
    <name type="scientific">Gordonia hongkongensis</name>
    <dbReference type="NCBI Taxonomy" id="1701090"/>
    <lineage>
        <taxon>Bacteria</taxon>
        <taxon>Bacillati</taxon>
        <taxon>Actinomycetota</taxon>
        <taxon>Actinomycetes</taxon>
        <taxon>Mycobacteriales</taxon>
        <taxon>Gordoniaceae</taxon>
        <taxon>Gordonia</taxon>
    </lineage>
</organism>
<dbReference type="AlphaFoldDB" id="A0AAX3T8I5"/>
<evidence type="ECO:0000313" key="2">
    <source>
        <dbReference type="Proteomes" id="UP001213504"/>
    </source>
</evidence>
<protein>
    <submittedName>
        <fullName evidence="1">Uncharacterized protein</fullName>
    </submittedName>
</protein>